<accession>A0A8C5WWI6</accession>
<dbReference type="GeneTree" id="ENSGT00390000007526"/>
<dbReference type="PANTHER" id="PTHR46948">
    <property type="entry name" value="RIBONUCLEASE P PROTEIN SUBUNIT P38"/>
    <property type="match status" value="1"/>
</dbReference>
<protein>
    <submittedName>
        <fullName evidence="3">Ribonuclease P/MRP subunit p38</fullName>
    </submittedName>
</protein>
<dbReference type="GO" id="GO:0004526">
    <property type="term" value="F:ribonuclease P activity"/>
    <property type="evidence" value="ECO:0007669"/>
    <property type="project" value="Ensembl"/>
</dbReference>
<evidence type="ECO:0000313" key="3">
    <source>
        <dbReference type="Ensembl" id="ENSLLTP00000018334.1"/>
    </source>
</evidence>
<gene>
    <name evidence="3" type="primary">RPP38</name>
</gene>
<dbReference type="Proteomes" id="UP000694406">
    <property type="component" value="Unplaced"/>
</dbReference>
<sequence>FFPIPQHTEMSVLRGKGSGHKSKQIVKTSLNNPYIPQWCTLPGEDMHFVLQALEEIMKQIGFKKIEDQKRMKPTSRKRRKKEECSNFQSKFNEDKGADDPKAHGWSDMQIRNQLTIGINEVTRALEKNELCLVLVCKSAKPALLTSHLIPLSASRAIPAGQVPRLSETLAPVLGLTSVLALGFKRTADVFAKVLEVIIPRIPSLDLPWMQHGSEPLLINDTNVMTVSATEFTESTQVGSSLDHKWKLADNSPLASPTLQTLKVKNVVPNPQKCRKLPKTKKRISK</sequence>
<dbReference type="AlphaFoldDB" id="A0A8C5WWI6"/>
<evidence type="ECO:0000313" key="4">
    <source>
        <dbReference type="Proteomes" id="UP000694406"/>
    </source>
</evidence>
<dbReference type="Ensembl" id="ENSLLTT00000019019.1">
    <property type="protein sequence ID" value="ENSLLTP00000018334.1"/>
    <property type="gene ID" value="ENSLLTG00000013879.1"/>
</dbReference>
<dbReference type="PANTHER" id="PTHR46948:SF1">
    <property type="entry name" value="RIBONUCLEASE P PROTEIN SUBUNIT P38"/>
    <property type="match status" value="1"/>
</dbReference>
<dbReference type="InterPro" id="IPR042848">
    <property type="entry name" value="Rpp38"/>
</dbReference>
<reference evidence="3" key="1">
    <citation type="submission" date="2025-08" db="UniProtKB">
        <authorList>
            <consortium name="Ensembl"/>
        </authorList>
    </citation>
    <scope>IDENTIFICATION</scope>
</reference>
<dbReference type="GO" id="GO:0000172">
    <property type="term" value="C:ribonuclease MRP complex"/>
    <property type="evidence" value="ECO:0007669"/>
    <property type="project" value="InterPro"/>
</dbReference>
<feature type="compositionally biased region" description="Basic residues" evidence="1">
    <location>
        <begin position="71"/>
        <end position="80"/>
    </location>
</feature>
<organism evidence="3 4">
    <name type="scientific">Laticauda laticaudata</name>
    <name type="common">Blue-ringed sea krait</name>
    <name type="synonym">Blue-lipped sea krait</name>
    <dbReference type="NCBI Taxonomy" id="8630"/>
    <lineage>
        <taxon>Eukaryota</taxon>
        <taxon>Metazoa</taxon>
        <taxon>Chordata</taxon>
        <taxon>Craniata</taxon>
        <taxon>Vertebrata</taxon>
        <taxon>Euteleostomi</taxon>
        <taxon>Lepidosauria</taxon>
        <taxon>Squamata</taxon>
        <taxon>Bifurcata</taxon>
        <taxon>Unidentata</taxon>
        <taxon>Episquamata</taxon>
        <taxon>Toxicofera</taxon>
        <taxon>Serpentes</taxon>
        <taxon>Colubroidea</taxon>
        <taxon>Elapidae</taxon>
        <taxon>Laticaudinae</taxon>
        <taxon>Laticauda</taxon>
    </lineage>
</organism>
<dbReference type="SUPFAM" id="SSF55315">
    <property type="entry name" value="L30e-like"/>
    <property type="match status" value="1"/>
</dbReference>
<feature type="region of interest" description="Disordered" evidence="1">
    <location>
        <begin position="67"/>
        <end position="104"/>
    </location>
</feature>
<evidence type="ECO:0000259" key="2">
    <source>
        <dbReference type="Pfam" id="PF01248"/>
    </source>
</evidence>
<keyword evidence="4" id="KW-1185">Reference proteome</keyword>
<evidence type="ECO:0000256" key="1">
    <source>
        <dbReference type="SAM" id="MobiDB-lite"/>
    </source>
</evidence>
<dbReference type="GO" id="GO:0005655">
    <property type="term" value="C:nucleolar ribonuclease P complex"/>
    <property type="evidence" value="ECO:0007669"/>
    <property type="project" value="InterPro"/>
</dbReference>
<proteinExistence type="predicted"/>
<dbReference type="GO" id="GO:0033204">
    <property type="term" value="F:ribonuclease P RNA binding"/>
    <property type="evidence" value="ECO:0007669"/>
    <property type="project" value="Ensembl"/>
</dbReference>
<feature type="compositionally biased region" description="Basic and acidic residues" evidence="1">
    <location>
        <begin position="91"/>
        <end position="104"/>
    </location>
</feature>
<reference evidence="3" key="2">
    <citation type="submission" date="2025-09" db="UniProtKB">
        <authorList>
            <consortium name="Ensembl"/>
        </authorList>
    </citation>
    <scope>IDENTIFICATION</scope>
</reference>
<dbReference type="GO" id="GO:0001682">
    <property type="term" value="P:tRNA 5'-leader removal"/>
    <property type="evidence" value="ECO:0007669"/>
    <property type="project" value="Ensembl"/>
</dbReference>
<dbReference type="GO" id="GO:0001650">
    <property type="term" value="C:fibrillar center"/>
    <property type="evidence" value="ECO:0007669"/>
    <property type="project" value="Ensembl"/>
</dbReference>
<dbReference type="InterPro" id="IPR004038">
    <property type="entry name" value="Ribosomal_eL8/eL30/eS12/Gad45"/>
</dbReference>
<feature type="domain" description="Ribosomal protein eL8/eL30/eS12/Gadd45" evidence="2">
    <location>
        <begin position="110"/>
        <end position="182"/>
    </location>
</feature>
<dbReference type="Gene3D" id="3.30.1330.30">
    <property type="match status" value="1"/>
</dbReference>
<dbReference type="Pfam" id="PF01248">
    <property type="entry name" value="Ribosomal_L7Ae"/>
    <property type="match status" value="1"/>
</dbReference>
<name>A0A8C5WWI6_LATLA</name>
<dbReference type="InterPro" id="IPR029064">
    <property type="entry name" value="Ribosomal_eL30-like_sf"/>
</dbReference>